<dbReference type="PIRSF" id="PIRSF030042">
    <property type="entry name" value="UCP030042"/>
    <property type="match status" value="1"/>
</dbReference>
<evidence type="ECO:0000313" key="4">
    <source>
        <dbReference type="Proteomes" id="UP000295578"/>
    </source>
</evidence>
<organism evidence="3 4">
    <name type="scientific">Actinomadura darangshiensis</name>
    <dbReference type="NCBI Taxonomy" id="705336"/>
    <lineage>
        <taxon>Bacteria</taxon>
        <taxon>Bacillati</taxon>
        <taxon>Actinomycetota</taxon>
        <taxon>Actinomycetes</taxon>
        <taxon>Streptosporangiales</taxon>
        <taxon>Thermomonosporaceae</taxon>
        <taxon>Actinomadura</taxon>
    </lineage>
</organism>
<dbReference type="InterPro" id="IPR016942">
    <property type="entry name" value="UCP030042"/>
</dbReference>
<comment type="caution">
    <text evidence="3">The sequence shown here is derived from an EMBL/GenBank/DDBJ whole genome shotgun (WGS) entry which is preliminary data.</text>
</comment>
<keyword evidence="1" id="KW-0812">Transmembrane</keyword>
<evidence type="ECO:0000256" key="1">
    <source>
        <dbReference type="SAM" id="Phobius"/>
    </source>
</evidence>
<feature type="domain" description="DUF4395" evidence="2">
    <location>
        <begin position="3"/>
        <end position="132"/>
    </location>
</feature>
<keyword evidence="1" id="KW-0472">Membrane</keyword>
<keyword evidence="1" id="KW-1133">Transmembrane helix</keyword>
<dbReference type="AlphaFoldDB" id="A0A4R5B416"/>
<dbReference type="InterPro" id="IPR025508">
    <property type="entry name" value="DUF4395"/>
</dbReference>
<evidence type="ECO:0000313" key="3">
    <source>
        <dbReference type="EMBL" id="TDD80521.1"/>
    </source>
</evidence>
<proteinExistence type="predicted"/>
<protein>
    <submittedName>
        <fullName evidence="3">DUF4395 domain-containing protein</fullName>
    </submittedName>
</protein>
<feature type="transmembrane region" description="Helical" evidence="1">
    <location>
        <begin position="108"/>
        <end position="130"/>
    </location>
</feature>
<feature type="transmembrane region" description="Helical" evidence="1">
    <location>
        <begin position="80"/>
        <end position="102"/>
    </location>
</feature>
<dbReference type="Pfam" id="PF14340">
    <property type="entry name" value="DUF4395"/>
    <property type="match status" value="1"/>
</dbReference>
<feature type="transmembrane region" description="Helical" evidence="1">
    <location>
        <begin position="37"/>
        <end position="59"/>
    </location>
</feature>
<dbReference type="Proteomes" id="UP000295578">
    <property type="component" value="Unassembled WGS sequence"/>
</dbReference>
<gene>
    <name evidence="3" type="ORF">E1293_20630</name>
</gene>
<dbReference type="OrthoDB" id="345402at2"/>
<evidence type="ECO:0000259" key="2">
    <source>
        <dbReference type="Pfam" id="PF14340"/>
    </source>
</evidence>
<accession>A0A4R5B416</accession>
<dbReference type="EMBL" id="SMKY01000091">
    <property type="protein sequence ID" value="TDD80521.1"/>
    <property type="molecule type" value="Genomic_DNA"/>
</dbReference>
<name>A0A4R5B416_9ACTN</name>
<dbReference type="RefSeq" id="WP_132199079.1">
    <property type="nucleotide sequence ID" value="NZ_SMKY01000091.1"/>
</dbReference>
<feature type="transmembrane region" description="Helical" evidence="1">
    <location>
        <begin position="12"/>
        <end position="31"/>
    </location>
</feature>
<reference evidence="3 4" key="1">
    <citation type="submission" date="2019-03" db="EMBL/GenBank/DDBJ databases">
        <title>Draft genome sequences of novel Actinobacteria.</title>
        <authorList>
            <person name="Sahin N."/>
            <person name="Ay H."/>
            <person name="Saygin H."/>
        </authorList>
    </citation>
    <scope>NUCLEOTIDE SEQUENCE [LARGE SCALE GENOMIC DNA]</scope>
    <source>
        <strain evidence="3 4">DSM 45941</strain>
    </source>
</reference>
<keyword evidence="4" id="KW-1185">Reference proteome</keyword>
<sequence length="150" mass="15753">MQVDPRGPRFGASVTTVVLVAVLVTGSWALLAAQAVVFAIATFLGLRYAPYGLVFKVLIRPRLAPPRELEDAAAPRFAQGVGLVFALVGTAGYATGITWLGIGATALALAAAFLNAAFGFCLGCEMYLLIRRITAKDRTEKDSPEGKVPA</sequence>